<dbReference type="OrthoDB" id="287318at2"/>
<dbReference type="PATRIC" id="fig|1280950.3.peg.2950"/>
<dbReference type="InterPro" id="IPR050190">
    <property type="entry name" value="UPF0213_domain"/>
</dbReference>
<accession>A0A059FFR8</accession>
<dbReference type="EMBL" id="ARYK01000008">
    <property type="protein sequence ID" value="KCZ89475.1"/>
    <property type="molecule type" value="Genomic_DNA"/>
</dbReference>
<dbReference type="PANTHER" id="PTHR34477">
    <property type="entry name" value="UPF0213 PROTEIN YHBQ"/>
    <property type="match status" value="1"/>
</dbReference>
<proteinExistence type="inferred from homology"/>
<evidence type="ECO:0000259" key="2">
    <source>
        <dbReference type="PROSITE" id="PS50164"/>
    </source>
</evidence>
<dbReference type="PANTHER" id="PTHR34477:SF1">
    <property type="entry name" value="UPF0213 PROTEIN YHBQ"/>
    <property type="match status" value="1"/>
</dbReference>
<reference evidence="3 4" key="1">
    <citation type="journal article" date="2014" name="Antonie Van Leeuwenhoek">
        <title>Hyphomonas beringensis sp. nov. and Hyphomonas chukchiensis sp. nov., isolated from surface seawater of the Bering Sea and Chukchi Sea.</title>
        <authorList>
            <person name="Li C."/>
            <person name="Lai Q."/>
            <person name="Li G."/>
            <person name="Dong C."/>
            <person name="Wang J."/>
            <person name="Liao Y."/>
            <person name="Shao Z."/>
        </authorList>
    </citation>
    <scope>NUCLEOTIDE SEQUENCE [LARGE SCALE GENOMIC DNA]</scope>
    <source>
        <strain evidence="3 4">MHS-2</strain>
    </source>
</reference>
<comment type="similarity">
    <text evidence="1">Belongs to the UPF0213 family.</text>
</comment>
<keyword evidence="4" id="KW-1185">Reference proteome</keyword>
<dbReference type="RefSeq" id="WP_084142056.1">
    <property type="nucleotide sequence ID" value="NZ_ARYK01000008.1"/>
</dbReference>
<dbReference type="Proteomes" id="UP000025171">
    <property type="component" value="Unassembled WGS sequence"/>
</dbReference>
<dbReference type="Pfam" id="PF01541">
    <property type="entry name" value="GIY-YIG"/>
    <property type="match status" value="1"/>
</dbReference>
<dbReference type="InterPro" id="IPR000305">
    <property type="entry name" value="GIY-YIG_endonuc"/>
</dbReference>
<protein>
    <submittedName>
        <fullName evidence="3">Excinuclease ABC subunit C-like protein</fullName>
    </submittedName>
</protein>
<organism evidence="3 4">
    <name type="scientific">Hyphomonas johnsonii MHS-2</name>
    <dbReference type="NCBI Taxonomy" id="1280950"/>
    <lineage>
        <taxon>Bacteria</taxon>
        <taxon>Pseudomonadati</taxon>
        <taxon>Pseudomonadota</taxon>
        <taxon>Alphaproteobacteria</taxon>
        <taxon>Hyphomonadales</taxon>
        <taxon>Hyphomonadaceae</taxon>
        <taxon>Hyphomonas</taxon>
    </lineage>
</organism>
<dbReference type="STRING" id="1280950.HJO_14692"/>
<dbReference type="InterPro" id="IPR035901">
    <property type="entry name" value="GIY-YIG_endonuc_sf"/>
</dbReference>
<dbReference type="eggNOG" id="COG2827">
    <property type="taxonomic scope" value="Bacteria"/>
</dbReference>
<dbReference type="Gene3D" id="3.40.1440.10">
    <property type="entry name" value="GIY-YIG endonuclease"/>
    <property type="match status" value="1"/>
</dbReference>
<gene>
    <name evidence="3" type="ORF">HJO_14692</name>
</gene>
<name>A0A059FFR8_9PROT</name>
<dbReference type="SUPFAM" id="SSF82771">
    <property type="entry name" value="GIY-YIG endonuclease"/>
    <property type="match status" value="1"/>
</dbReference>
<evidence type="ECO:0000313" key="4">
    <source>
        <dbReference type="Proteomes" id="UP000025171"/>
    </source>
</evidence>
<evidence type="ECO:0000256" key="1">
    <source>
        <dbReference type="ARBA" id="ARBA00007435"/>
    </source>
</evidence>
<dbReference type="AlphaFoldDB" id="A0A059FFR8"/>
<dbReference type="PROSITE" id="PS50164">
    <property type="entry name" value="GIY_YIG"/>
    <property type="match status" value="1"/>
</dbReference>
<dbReference type="CDD" id="cd10456">
    <property type="entry name" value="GIY-YIG_UPF0213"/>
    <property type="match status" value="1"/>
</dbReference>
<evidence type="ECO:0000313" key="3">
    <source>
        <dbReference type="EMBL" id="KCZ89475.1"/>
    </source>
</evidence>
<comment type="caution">
    <text evidence="3">The sequence shown here is derived from an EMBL/GenBank/DDBJ whole genome shotgun (WGS) entry which is preliminary data.</text>
</comment>
<feature type="domain" description="GIY-YIG" evidence="2">
    <location>
        <begin position="1"/>
        <end position="79"/>
    </location>
</feature>
<sequence>MQFWVYLLQCADGKYYVGSHRGDDVENRVWTHNEGVDPKAFTFRRRPVELVWAGAFPDPAGMVSFERQMKGWSRAKKEAFVRGDWTRLKTLSKSQTAPPIRELGKFYKLTHQDSLHKPDSS</sequence>